<dbReference type="PANTHER" id="PTHR48097:SF9">
    <property type="entry name" value="L-THREONINE ALDOLASE"/>
    <property type="match status" value="1"/>
</dbReference>
<organism evidence="8 9">
    <name type="scientific">Mixia osmundae (strain CBS 9802 / IAM 14324 / JCM 22182 / KY 12970)</name>
    <dbReference type="NCBI Taxonomy" id="764103"/>
    <lineage>
        <taxon>Eukaryota</taxon>
        <taxon>Fungi</taxon>
        <taxon>Dikarya</taxon>
        <taxon>Basidiomycota</taxon>
        <taxon>Pucciniomycotina</taxon>
        <taxon>Mixiomycetes</taxon>
        <taxon>Mixiales</taxon>
        <taxon>Mixiaceae</taxon>
        <taxon>Mixia</taxon>
    </lineage>
</organism>
<dbReference type="eggNOG" id="KOG1368">
    <property type="taxonomic scope" value="Eukaryota"/>
</dbReference>
<dbReference type="SUPFAM" id="SSF53383">
    <property type="entry name" value="PLP-dependent transferases"/>
    <property type="match status" value="1"/>
</dbReference>
<proteinExistence type="inferred from homology"/>
<dbReference type="OMA" id="MRQTGFM"/>
<dbReference type="STRING" id="764103.G7E9Y7"/>
<dbReference type="AlphaFoldDB" id="G7E9Y7"/>
<dbReference type="GO" id="GO:0005829">
    <property type="term" value="C:cytosol"/>
    <property type="evidence" value="ECO:0007669"/>
    <property type="project" value="TreeGrafter"/>
</dbReference>
<reference evidence="8 9" key="2">
    <citation type="journal article" date="2012" name="Open Biol.">
        <title>Characteristics of nucleosomes and linker DNA regions on the genome of the basidiomycete Mixia osmundae revealed by mono- and dinucleosome mapping.</title>
        <authorList>
            <person name="Nishida H."/>
            <person name="Kondo S."/>
            <person name="Matsumoto T."/>
            <person name="Suzuki Y."/>
            <person name="Yoshikawa H."/>
            <person name="Taylor T.D."/>
            <person name="Sugiyama J."/>
        </authorList>
    </citation>
    <scope>NUCLEOTIDE SEQUENCE [LARGE SCALE GENOMIC DNA]</scope>
    <source>
        <strain evidence="9">CBS 9802 / IAM 14324 / JCM 22182 / KY 12970</strain>
    </source>
</reference>
<dbReference type="InterPro" id="IPR023603">
    <property type="entry name" value="Low_specificity_L-TA-like"/>
</dbReference>
<dbReference type="InterPro" id="IPR015421">
    <property type="entry name" value="PyrdxlP-dep_Trfase_major"/>
</dbReference>
<reference evidence="8 9" key="1">
    <citation type="journal article" date="2011" name="J. Gen. Appl. Microbiol.">
        <title>Draft genome sequencing of the enigmatic basidiomycete Mixia osmundae.</title>
        <authorList>
            <person name="Nishida H."/>
            <person name="Nagatsuka Y."/>
            <person name="Sugiyama J."/>
        </authorList>
    </citation>
    <scope>NUCLEOTIDE SEQUENCE [LARGE SCALE GENOMIC DNA]</scope>
    <source>
        <strain evidence="9">CBS 9802 / IAM 14324 / JCM 22182 / KY 12970</strain>
    </source>
</reference>
<evidence type="ECO:0000256" key="2">
    <source>
        <dbReference type="ARBA" id="ARBA00006966"/>
    </source>
</evidence>
<dbReference type="InterPro" id="IPR001597">
    <property type="entry name" value="ArAA_b-elim_lyase/Thr_aldolase"/>
</dbReference>
<sequence>MVSTEATSSDARRAQEAKLRRDFRTDTITFPTDEVFELMRQATRGDDVYSEDATTLALQERIANLAGKERALFCVSGTLSNQLGIRSHLKQPPHSVLCDVRAHVYKYEAGGIAFHSQAQTITVKPSNGHHLRWSEDIAPNLLEEDDIHYAPVRLICLENTLMGTIFPLDEVRTISQEARRRGILMHCDGARIWEVVAKTGLPLSELLEPFDSISVCMSKGLGAPVGSLLIGAKPFIDTARRFRKLFGGGIRQSGSLAVAAQYGLDFVLPQLSRAHSYAERIATELQSLGVRLIVPTETNMVWIDPTPLGFGLDVLDRRAADIDITLGGSRIVISFQTDEQAVTDLIDLVTRLKKEYAGSTAEHPIQGQQQTLSGEHMAIKRKGVPYSGN</sequence>
<feature type="region of interest" description="Disordered" evidence="6">
    <location>
        <begin position="359"/>
        <end position="389"/>
    </location>
</feature>
<comment type="similarity">
    <text evidence="2">Belongs to the threonine aldolase family.</text>
</comment>
<evidence type="ECO:0000313" key="9">
    <source>
        <dbReference type="Proteomes" id="UP000009131"/>
    </source>
</evidence>
<keyword evidence="3" id="KW-0663">Pyridoxal phosphate</keyword>
<dbReference type="InParanoid" id="G7E9Y7"/>
<dbReference type="NCBIfam" id="NF041359">
    <property type="entry name" value="GntG_guanitoxin"/>
    <property type="match status" value="1"/>
</dbReference>
<name>G7E9Y7_MIXOS</name>
<dbReference type="HOGENOM" id="CLU_029381_1_1_1"/>
<dbReference type="PANTHER" id="PTHR48097">
    <property type="entry name" value="L-THREONINE ALDOLASE-RELATED"/>
    <property type="match status" value="1"/>
</dbReference>
<feature type="modified residue" description="N6-(pyridoxal phosphate)lysine" evidence="5">
    <location>
        <position position="219"/>
    </location>
</feature>
<evidence type="ECO:0000256" key="4">
    <source>
        <dbReference type="ARBA" id="ARBA00023239"/>
    </source>
</evidence>
<feature type="domain" description="Aromatic amino acid beta-eliminating lyase/threonine aldolase" evidence="7">
    <location>
        <begin position="22"/>
        <end position="303"/>
    </location>
</feature>
<evidence type="ECO:0000313" key="8">
    <source>
        <dbReference type="EMBL" id="GAA99456.1"/>
    </source>
</evidence>
<keyword evidence="4" id="KW-0456">Lyase</keyword>
<dbReference type="FunCoup" id="G7E9Y7">
    <property type="interactions" value="277"/>
</dbReference>
<dbReference type="GO" id="GO:0008732">
    <property type="term" value="F:L-allo-threonine aldolase activity"/>
    <property type="evidence" value="ECO:0007669"/>
    <property type="project" value="TreeGrafter"/>
</dbReference>
<protein>
    <recommendedName>
        <fullName evidence="7">Aromatic amino acid beta-eliminating lyase/threonine aldolase domain-containing protein</fullName>
    </recommendedName>
</protein>
<evidence type="ECO:0000256" key="6">
    <source>
        <dbReference type="SAM" id="MobiDB-lite"/>
    </source>
</evidence>
<dbReference type="PIRSF" id="PIRSF017617">
    <property type="entry name" value="Thr_aldolase"/>
    <property type="match status" value="1"/>
</dbReference>
<evidence type="ECO:0000259" key="7">
    <source>
        <dbReference type="Pfam" id="PF01212"/>
    </source>
</evidence>
<keyword evidence="9" id="KW-1185">Reference proteome</keyword>
<dbReference type="GO" id="GO:0006545">
    <property type="term" value="P:glycine biosynthetic process"/>
    <property type="evidence" value="ECO:0007669"/>
    <property type="project" value="TreeGrafter"/>
</dbReference>
<comment type="caution">
    <text evidence="8">The sequence shown here is derived from an EMBL/GenBank/DDBJ whole genome shotgun (WGS) entry which is preliminary data.</text>
</comment>
<accession>G7E9Y7</accession>
<dbReference type="EMBL" id="BABT02000220">
    <property type="protein sequence ID" value="GAA99456.1"/>
    <property type="molecule type" value="Genomic_DNA"/>
</dbReference>
<dbReference type="FunFam" id="3.40.640.10:FF:000030">
    <property type="entry name" value="Low-specificity L-threonine aldolase"/>
    <property type="match status" value="1"/>
</dbReference>
<gene>
    <name evidence="8" type="primary">Mo06155</name>
    <name evidence="8" type="ORF">E5Q_06155</name>
</gene>
<comment type="cofactor">
    <cofactor evidence="1">
        <name>pyridoxal 5'-phosphate</name>
        <dbReference type="ChEBI" id="CHEBI:597326"/>
    </cofactor>
</comment>
<dbReference type="Proteomes" id="UP000009131">
    <property type="component" value="Unassembled WGS sequence"/>
</dbReference>
<evidence type="ECO:0000256" key="1">
    <source>
        <dbReference type="ARBA" id="ARBA00001933"/>
    </source>
</evidence>
<dbReference type="Gene3D" id="3.90.1150.10">
    <property type="entry name" value="Aspartate Aminotransferase, domain 1"/>
    <property type="match status" value="1"/>
</dbReference>
<dbReference type="RefSeq" id="XP_014568687.1">
    <property type="nucleotide sequence ID" value="XM_014713201.1"/>
</dbReference>
<dbReference type="InterPro" id="IPR015424">
    <property type="entry name" value="PyrdxlP-dep_Trfase"/>
</dbReference>
<dbReference type="Pfam" id="PF01212">
    <property type="entry name" value="Beta_elim_lyase"/>
    <property type="match status" value="1"/>
</dbReference>
<dbReference type="InterPro" id="IPR015422">
    <property type="entry name" value="PyrdxlP-dep_Trfase_small"/>
</dbReference>
<dbReference type="Gene3D" id="3.40.640.10">
    <property type="entry name" value="Type I PLP-dependent aspartate aminotransferase-like (Major domain)"/>
    <property type="match status" value="1"/>
</dbReference>
<dbReference type="OrthoDB" id="10261951at2759"/>
<dbReference type="GO" id="GO:0006567">
    <property type="term" value="P:L-threonine catabolic process"/>
    <property type="evidence" value="ECO:0007669"/>
    <property type="project" value="TreeGrafter"/>
</dbReference>
<evidence type="ECO:0000256" key="3">
    <source>
        <dbReference type="ARBA" id="ARBA00022898"/>
    </source>
</evidence>
<evidence type="ECO:0000256" key="5">
    <source>
        <dbReference type="PIRSR" id="PIRSR017617-1"/>
    </source>
</evidence>